<evidence type="ECO:0000313" key="2">
    <source>
        <dbReference type="EMBL" id="PZX62341.1"/>
    </source>
</evidence>
<dbReference type="CDD" id="cd12956">
    <property type="entry name" value="CBM_SusE-F_like"/>
    <property type="match status" value="1"/>
</dbReference>
<evidence type="ECO:0000313" key="3">
    <source>
        <dbReference type="Proteomes" id="UP000249720"/>
    </source>
</evidence>
<keyword evidence="3" id="KW-1185">Reference proteome</keyword>
<proteinExistence type="predicted"/>
<dbReference type="Pfam" id="PF14292">
    <property type="entry name" value="SusE"/>
    <property type="match status" value="1"/>
</dbReference>
<sequence>MKSIFKLGFLAILLAVVFTACDKVGALKVYAPGTPVTLSVSATNIAPAVADSNKIVLTLNWTNPNYSVDSSNVKYIIEIDSSGRNFAKEVTRVVNVSRTYSFTAKDLNNLLLSLGFAYNTKYPVDIRITSSYANNNEQLKSNVVTINFTTYVVPPKVTPPASKALFLVGSATAGAWGNPVPVPAQQFKMLDSVTYQGNFYLNGGQEYLLLPVNGDWSNKYSVADKTVPGLSAGGSFGLNLSDNIPGPANTGIYTITVDFQHGTFSVSLVQQYGLLWVPGDYQGWSPASAPNLGSPKNDGNYDGYINIPAGGTYQFKLTTTPDWSNALGDGGGGTLSPSGGNLSVPGPGYYHIVANTNNNTWSATATTWSVIGSFAGSGWSNDVPLTYDAGSNTWSATITAANGDQFKFRANNDWSLNYGDTGADGSLDPGGDNINLTAGTHKIILYLTGAGYYTYTIQ</sequence>
<comment type="caution">
    <text evidence="2">The sequence shown here is derived from an EMBL/GenBank/DDBJ whole genome shotgun (WGS) entry which is preliminary data.</text>
</comment>
<gene>
    <name evidence="2" type="ORF">LX80_01823</name>
</gene>
<dbReference type="AlphaFoldDB" id="A0A2W7RPS5"/>
<name>A0A2W7RPS5_9BACT</name>
<dbReference type="Gene3D" id="2.60.40.3620">
    <property type="match status" value="3"/>
</dbReference>
<feature type="domain" description="SusE outer membrane protein" evidence="1">
    <location>
        <begin position="30"/>
        <end position="128"/>
    </location>
</feature>
<dbReference type="PROSITE" id="PS51257">
    <property type="entry name" value="PROKAR_LIPOPROTEIN"/>
    <property type="match status" value="1"/>
</dbReference>
<dbReference type="OrthoDB" id="975117at2"/>
<protein>
    <submittedName>
        <fullName evidence="2">SusE-like outer membrane protein</fullName>
    </submittedName>
</protein>
<organism evidence="2 3">
    <name type="scientific">Hydrotalea sandarakina</name>
    <dbReference type="NCBI Taxonomy" id="1004304"/>
    <lineage>
        <taxon>Bacteria</taxon>
        <taxon>Pseudomonadati</taxon>
        <taxon>Bacteroidota</taxon>
        <taxon>Chitinophagia</taxon>
        <taxon>Chitinophagales</taxon>
        <taxon>Chitinophagaceae</taxon>
        <taxon>Hydrotalea</taxon>
    </lineage>
</organism>
<accession>A0A2W7RPS5</accession>
<dbReference type="InterPro" id="IPR025970">
    <property type="entry name" value="SusE"/>
</dbReference>
<dbReference type="CDD" id="cd12967">
    <property type="entry name" value="CBM_SusE-F_like_u1"/>
    <property type="match status" value="1"/>
</dbReference>
<evidence type="ECO:0000259" key="1">
    <source>
        <dbReference type="Pfam" id="PF14292"/>
    </source>
</evidence>
<dbReference type="EMBL" id="QKZV01000005">
    <property type="protein sequence ID" value="PZX62341.1"/>
    <property type="molecule type" value="Genomic_DNA"/>
</dbReference>
<dbReference type="Proteomes" id="UP000249720">
    <property type="component" value="Unassembled WGS sequence"/>
</dbReference>
<reference evidence="2 3" key="1">
    <citation type="submission" date="2018-06" db="EMBL/GenBank/DDBJ databases">
        <title>Genomic Encyclopedia of Archaeal and Bacterial Type Strains, Phase II (KMG-II): from individual species to whole genera.</title>
        <authorList>
            <person name="Goeker M."/>
        </authorList>
    </citation>
    <scope>NUCLEOTIDE SEQUENCE [LARGE SCALE GENOMIC DNA]</scope>
    <source>
        <strain evidence="2 3">DSM 23241</strain>
    </source>
</reference>
<dbReference type="RefSeq" id="WP_111295490.1">
    <property type="nucleotide sequence ID" value="NZ_QKZV01000005.1"/>
</dbReference>